<accession>A0ABP9BRK2</accession>
<name>A0ABP9BRK2_9GAMM</name>
<dbReference type="InterPro" id="IPR011990">
    <property type="entry name" value="TPR-like_helical_dom_sf"/>
</dbReference>
<evidence type="ECO:0000256" key="2">
    <source>
        <dbReference type="SAM" id="SignalP"/>
    </source>
</evidence>
<feature type="signal peptide" evidence="2">
    <location>
        <begin position="1"/>
        <end position="23"/>
    </location>
</feature>
<organism evidence="3 4">
    <name type="scientific">Lysobacter hankyongensis</name>
    <dbReference type="NCBI Taxonomy" id="1176535"/>
    <lineage>
        <taxon>Bacteria</taxon>
        <taxon>Pseudomonadati</taxon>
        <taxon>Pseudomonadota</taxon>
        <taxon>Gammaproteobacteria</taxon>
        <taxon>Lysobacterales</taxon>
        <taxon>Lysobacteraceae</taxon>
        <taxon>Lysobacter</taxon>
    </lineage>
</organism>
<dbReference type="InterPro" id="IPR019734">
    <property type="entry name" value="TPR_rpt"/>
</dbReference>
<proteinExistence type="predicted"/>
<evidence type="ECO:0000313" key="3">
    <source>
        <dbReference type="EMBL" id="GAA4798606.1"/>
    </source>
</evidence>
<dbReference type="Proteomes" id="UP001499959">
    <property type="component" value="Unassembled WGS sequence"/>
</dbReference>
<gene>
    <name evidence="3" type="ORF">GCM10023307_25950</name>
</gene>
<reference evidence="4" key="1">
    <citation type="journal article" date="2019" name="Int. J. Syst. Evol. Microbiol.">
        <title>The Global Catalogue of Microorganisms (GCM) 10K type strain sequencing project: providing services to taxonomists for standard genome sequencing and annotation.</title>
        <authorList>
            <consortium name="The Broad Institute Genomics Platform"/>
            <consortium name="The Broad Institute Genome Sequencing Center for Infectious Disease"/>
            <person name="Wu L."/>
            <person name="Ma J."/>
        </authorList>
    </citation>
    <scope>NUCLEOTIDE SEQUENCE [LARGE SCALE GENOMIC DNA]</scope>
    <source>
        <strain evidence="4">JCM 18204</strain>
    </source>
</reference>
<keyword evidence="2" id="KW-0732">Signal</keyword>
<dbReference type="Gene3D" id="1.25.40.10">
    <property type="entry name" value="Tetratricopeptide repeat domain"/>
    <property type="match status" value="1"/>
</dbReference>
<keyword evidence="4" id="KW-1185">Reference proteome</keyword>
<dbReference type="RefSeq" id="WP_345303763.1">
    <property type="nucleotide sequence ID" value="NZ_BAABJE010000014.1"/>
</dbReference>
<feature type="chain" id="PRO_5045943286" description="Tetratricopeptide repeat protein" evidence="2">
    <location>
        <begin position="24"/>
        <end position="229"/>
    </location>
</feature>
<evidence type="ECO:0000313" key="4">
    <source>
        <dbReference type="Proteomes" id="UP001499959"/>
    </source>
</evidence>
<sequence length="229" mass="24950">MGHSRYSVCLAVAMLVASFVASAQQIPYGVVDRQKLEAVLRQARTQLASNADHAGWLKAAGIASHQLAWLRVDSASEDAVKYLKRASAMNPADAELLAYLGSAHAMLARDSSLTVNKVGNTNKGLALLDRAVRRAPDNLTVRIIRGSVAYELPPMFSREKTAQDDYLFVVKAAQAGARVAPERLSEIYFKLGQLVAKRGQVDVANKFYAKARSVAPRSVWAEKARKAVR</sequence>
<comment type="caution">
    <text evidence="3">The sequence shown here is derived from an EMBL/GenBank/DDBJ whole genome shotgun (WGS) entry which is preliminary data.</text>
</comment>
<dbReference type="SUPFAM" id="SSF48452">
    <property type="entry name" value="TPR-like"/>
    <property type="match status" value="1"/>
</dbReference>
<feature type="repeat" description="TPR" evidence="1">
    <location>
        <begin position="185"/>
        <end position="218"/>
    </location>
</feature>
<dbReference type="EMBL" id="BAABJE010000014">
    <property type="protein sequence ID" value="GAA4798606.1"/>
    <property type="molecule type" value="Genomic_DNA"/>
</dbReference>
<keyword evidence="1" id="KW-0802">TPR repeat</keyword>
<dbReference type="PROSITE" id="PS50005">
    <property type="entry name" value="TPR"/>
    <property type="match status" value="1"/>
</dbReference>
<evidence type="ECO:0008006" key="5">
    <source>
        <dbReference type="Google" id="ProtNLM"/>
    </source>
</evidence>
<evidence type="ECO:0000256" key="1">
    <source>
        <dbReference type="PROSITE-ProRule" id="PRU00339"/>
    </source>
</evidence>
<protein>
    <recommendedName>
        <fullName evidence="5">Tetratricopeptide repeat protein</fullName>
    </recommendedName>
</protein>